<comment type="similarity">
    <text evidence="1">Belongs to the short-chain dehydrogenases/reductases (SDR) family.</text>
</comment>
<dbReference type="PROSITE" id="PS00061">
    <property type="entry name" value="ADH_SHORT"/>
    <property type="match status" value="1"/>
</dbReference>
<dbReference type="PRINTS" id="PR00081">
    <property type="entry name" value="GDHRDH"/>
</dbReference>
<dbReference type="SUPFAM" id="SSF51735">
    <property type="entry name" value="NAD(P)-binding Rossmann-fold domains"/>
    <property type="match status" value="1"/>
</dbReference>
<accession>A0ABY5E1X2</accession>
<dbReference type="PANTHER" id="PTHR44196:SF1">
    <property type="entry name" value="DEHYDROGENASE_REDUCTASE SDR FAMILY MEMBER 7B"/>
    <property type="match status" value="1"/>
</dbReference>
<organism evidence="3 4">
    <name type="scientific">Arcobacter roscoffensis</name>
    <dbReference type="NCBI Taxonomy" id="2961520"/>
    <lineage>
        <taxon>Bacteria</taxon>
        <taxon>Pseudomonadati</taxon>
        <taxon>Campylobacterota</taxon>
        <taxon>Epsilonproteobacteria</taxon>
        <taxon>Campylobacterales</taxon>
        <taxon>Arcobacteraceae</taxon>
        <taxon>Arcobacter</taxon>
    </lineage>
</organism>
<dbReference type="Pfam" id="PF00106">
    <property type="entry name" value="adh_short"/>
    <property type="match status" value="1"/>
</dbReference>
<sequence>MSKNIWIIGASSGIGYELTKLYLQNGYTVVASSRDTKHSHELNSLKSSFKQTLFLKDIDVQNSSSINEAALCVWKKLNYLDVCIFNAGVYEVSPLDSLNIEDFEKMTDINYLGAVRLTNIITPKFENQGFGKLVFNASLSSYFGLPNAGAYGSSKAALVNFAQAIQPELLKKNIELQIINHGFVKTRLTNKNNFDMPQLMSSKTAALKIFHNLDKGYKFEIKFPFKLSFFLYLLNILPYKISLAITKGLLK</sequence>
<protein>
    <submittedName>
        <fullName evidence="3">SDR family NAD(P)-dependent oxidoreductase</fullName>
    </submittedName>
</protein>
<name>A0ABY5E1X2_9BACT</name>
<evidence type="ECO:0000256" key="1">
    <source>
        <dbReference type="ARBA" id="ARBA00006484"/>
    </source>
</evidence>
<evidence type="ECO:0000313" key="3">
    <source>
        <dbReference type="EMBL" id="UTJ05125.1"/>
    </source>
</evidence>
<dbReference type="InterPro" id="IPR036291">
    <property type="entry name" value="NAD(P)-bd_dom_sf"/>
</dbReference>
<dbReference type="Proteomes" id="UP001060012">
    <property type="component" value="Chromosome"/>
</dbReference>
<dbReference type="PANTHER" id="PTHR44196">
    <property type="entry name" value="DEHYDROGENASE/REDUCTASE SDR FAMILY MEMBER 7B"/>
    <property type="match status" value="1"/>
</dbReference>
<dbReference type="InterPro" id="IPR020904">
    <property type="entry name" value="Sc_DH/Rdtase_CS"/>
</dbReference>
<dbReference type="RefSeq" id="WP_254575306.1">
    <property type="nucleotide sequence ID" value="NZ_CP100595.1"/>
</dbReference>
<reference evidence="3" key="1">
    <citation type="submission" date="2022-07" db="EMBL/GenBank/DDBJ databases">
        <title>Arcobacter roscoffensis sp. nov., a marine bacterium isolated from coastal seawater collected from Roscoff, France.</title>
        <authorList>
            <person name="Pascual J."/>
            <person name="Lepeaux C."/>
            <person name="Methner A."/>
            <person name="Overmann J."/>
        </authorList>
    </citation>
    <scope>NUCLEOTIDE SEQUENCE</scope>
    <source>
        <strain evidence="3">ARW1-2F2</strain>
    </source>
</reference>
<proteinExistence type="inferred from homology"/>
<evidence type="ECO:0000313" key="4">
    <source>
        <dbReference type="Proteomes" id="UP001060012"/>
    </source>
</evidence>
<keyword evidence="4" id="KW-1185">Reference proteome</keyword>
<dbReference type="EMBL" id="CP100595">
    <property type="protein sequence ID" value="UTJ05125.1"/>
    <property type="molecule type" value="Genomic_DNA"/>
</dbReference>
<dbReference type="Gene3D" id="3.40.50.720">
    <property type="entry name" value="NAD(P)-binding Rossmann-like Domain"/>
    <property type="match status" value="1"/>
</dbReference>
<dbReference type="InterPro" id="IPR002347">
    <property type="entry name" value="SDR_fam"/>
</dbReference>
<gene>
    <name evidence="3" type="ORF">NJU99_07535</name>
</gene>
<evidence type="ECO:0000256" key="2">
    <source>
        <dbReference type="ARBA" id="ARBA00023002"/>
    </source>
</evidence>
<keyword evidence="2" id="KW-0560">Oxidoreductase</keyword>